<dbReference type="Pfam" id="PF00005">
    <property type="entry name" value="ABC_tran"/>
    <property type="match status" value="2"/>
</dbReference>
<evidence type="ECO:0000256" key="8">
    <source>
        <dbReference type="SAM" id="Phobius"/>
    </source>
</evidence>
<evidence type="ECO:0000256" key="6">
    <source>
        <dbReference type="ARBA" id="ARBA00023136"/>
    </source>
</evidence>
<dbReference type="NCBIfam" id="TIGR02857">
    <property type="entry name" value="CydD"/>
    <property type="match status" value="1"/>
</dbReference>
<dbReference type="EMBL" id="CP163302">
    <property type="protein sequence ID" value="XDP47016.1"/>
    <property type="molecule type" value="Genomic_DNA"/>
</dbReference>
<keyword evidence="5 8" id="KW-1133">Transmembrane helix</keyword>
<dbReference type="InterPro" id="IPR027417">
    <property type="entry name" value="P-loop_NTPase"/>
</dbReference>
<dbReference type="KEGG" id="spue:AB5L97_08530"/>
<feature type="transmembrane region" description="Helical" evidence="8">
    <location>
        <begin position="740"/>
        <end position="759"/>
    </location>
</feature>
<dbReference type="Gene3D" id="3.40.50.300">
    <property type="entry name" value="P-loop containing nucleotide triphosphate hydrolases"/>
    <property type="match status" value="2"/>
</dbReference>
<keyword evidence="3" id="KW-0547">Nucleotide-binding</keyword>
<keyword evidence="6 8" id="KW-0472">Membrane</keyword>
<dbReference type="InterPro" id="IPR003593">
    <property type="entry name" value="AAA+_ATPase"/>
</dbReference>
<dbReference type="InterPro" id="IPR011527">
    <property type="entry name" value="ABC1_TM_dom"/>
</dbReference>
<accession>A0AB39L7X0</accession>
<evidence type="ECO:0000256" key="5">
    <source>
        <dbReference type="ARBA" id="ARBA00022989"/>
    </source>
</evidence>
<dbReference type="GO" id="GO:0005524">
    <property type="term" value="F:ATP binding"/>
    <property type="evidence" value="ECO:0007669"/>
    <property type="project" value="UniProtKB-KW"/>
</dbReference>
<dbReference type="Pfam" id="PF00664">
    <property type="entry name" value="ABC_membrane"/>
    <property type="match status" value="1"/>
</dbReference>
<evidence type="ECO:0000256" key="7">
    <source>
        <dbReference type="SAM" id="MobiDB-lite"/>
    </source>
</evidence>
<feature type="transmembrane region" description="Helical" evidence="8">
    <location>
        <begin position="716"/>
        <end position="734"/>
    </location>
</feature>
<dbReference type="CDD" id="cd18584">
    <property type="entry name" value="ABC_6TM_AarD_CydD"/>
    <property type="match status" value="1"/>
</dbReference>
<feature type="region of interest" description="Disordered" evidence="7">
    <location>
        <begin position="889"/>
        <end position="980"/>
    </location>
</feature>
<dbReference type="InterPro" id="IPR017871">
    <property type="entry name" value="ABC_transporter-like_CS"/>
</dbReference>
<feature type="transmembrane region" description="Helical" evidence="8">
    <location>
        <begin position="245"/>
        <end position="270"/>
    </location>
</feature>
<dbReference type="GO" id="GO:0016887">
    <property type="term" value="F:ATP hydrolysis activity"/>
    <property type="evidence" value="ECO:0007669"/>
    <property type="project" value="InterPro"/>
</dbReference>
<feature type="transmembrane region" description="Helical" evidence="8">
    <location>
        <begin position="137"/>
        <end position="156"/>
    </location>
</feature>
<dbReference type="RefSeq" id="WP_369047187.1">
    <property type="nucleotide sequence ID" value="NZ_CP163302.1"/>
</dbReference>
<dbReference type="PANTHER" id="PTHR24221">
    <property type="entry name" value="ATP-BINDING CASSETTE SUB-FAMILY B"/>
    <property type="match status" value="1"/>
</dbReference>
<dbReference type="GO" id="GO:0005886">
    <property type="term" value="C:plasma membrane"/>
    <property type="evidence" value="ECO:0007669"/>
    <property type="project" value="UniProtKB-SubCell"/>
</dbReference>
<keyword evidence="2 8" id="KW-0812">Transmembrane</keyword>
<evidence type="ECO:0000256" key="3">
    <source>
        <dbReference type="ARBA" id="ARBA00022741"/>
    </source>
</evidence>
<evidence type="ECO:0000259" key="9">
    <source>
        <dbReference type="PROSITE" id="PS50893"/>
    </source>
</evidence>
<feature type="region of interest" description="Disordered" evidence="7">
    <location>
        <begin position="553"/>
        <end position="573"/>
    </location>
</feature>
<dbReference type="PROSITE" id="PS50893">
    <property type="entry name" value="ABC_TRANSPORTER_2"/>
    <property type="match status" value="2"/>
</dbReference>
<evidence type="ECO:0000256" key="2">
    <source>
        <dbReference type="ARBA" id="ARBA00022692"/>
    </source>
</evidence>
<dbReference type="InterPro" id="IPR036640">
    <property type="entry name" value="ABC1_TM_sf"/>
</dbReference>
<feature type="transmembrane region" description="Helical" evidence="8">
    <location>
        <begin position="163"/>
        <end position="183"/>
    </location>
</feature>
<evidence type="ECO:0000256" key="4">
    <source>
        <dbReference type="ARBA" id="ARBA00022840"/>
    </source>
</evidence>
<dbReference type="PROSITE" id="PS50929">
    <property type="entry name" value="ABC_TM1F"/>
    <property type="match status" value="2"/>
</dbReference>
<dbReference type="SMART" id="SM00382">
    <property type="entry name" value="AAA"/>
    <property type="match status" value="2"/>
</dbReference>
<dbReference type="InterPro" id="IPR003439">
    <property type="entry name" value="ABC_transporter-like_ATP-bd"/>
</dbReference>
<evidence type="ECO:0000256" key="1">
    <source>
        <dbReference type="ARBA" id="ARBA00004651"/>
    </source>
</evidence>
<gene>
    <name evidence="11" type="primary">cydD</name>
    <name evidence="11" type="ORF">AB5L97_08530</name>
</gene>
<feature type="compositionally biased region" description="Polar residues" evidence="7">
    <location>
        <begin position="948"/>
        <end position="964"/>
    </location>
</feature>
<dbReference type="SUPFAM" id="SSF52540">
    <property type="entry name" value="P-loop containing nucleoside triphosphate hydrolases"/>
    <property type="match status" value="2"/>
</dbReference>
<feature type="domain" description="ABC transporter" evidence="9">
    <location>
        <begin position="349"/>
        <end position="573"/>
    </location>
</feature>
<comment type="subcellular location">
    <subcellularLocation>
        <location evidence="1">Cell membrane</location>
        <topology evidence="1">Multi-pass membrane protein</topology>
    </subcellularLocation>
</comment>
<feature type="transmembrane region" description="Helical" evidence="8">
    <location>
        <begin position="600"/>
        <end position="625"/>
    </location>
</feature>
<dbReference type="InterPro" id="IPR039421">
    <property type="entry name" value="Type_1_exporter"/>
</dbReference>
<feature type="transmembrane region" description="Helical" evidence="8">
    <location>
        <begin position="820"/>
        <end position="844"/>
    </location>
</feature>
<organism evidence="11">
    <name type="scientific">Sinomonas puerhi</name>
    <dbReference type="NCBI Taxonomy" id="3238584"/>
    <lineage>
        <taxon>Bacteria</taxon>
        <taxon>Bacillati</taxon>
        <taxon>Actinomycetota</taxon>
        <taxon>Actinomycetes</taxon>
        <taxon>Micrococcales</taxon>
        <taxon>Micrococcaceae</taxon>
        <taxon>Sinomonas</taxon>
    </lineage>
</organism>
<feature type="compositionally biased region" description="Low complexity" evidence="7">
    <location>
        <begin position="928"/>
        <end position="947"/>
    </location>
</feature>
<dbReference type="InterPro" id="IPR014216">
    <property type="entry name" value="ABC_transptr_CydD"/>
</dbReference>
<sequence>MRPEIPLGPSTRRALLGLGLLAAAKAVGLILMAQGIAAGIAGLASGTPGTGTVRDAALWAAAGVLVRGVAQWGTSAVGRWAAVGVKEELRAELIEAGMDAGGTEGPSADDGADRVASSPAATAVLAGRGLDALDSLYTQYLPAMVGTATVPVLLGARILGADWVSALILVLTLPLVPLFMILIGRHTVGAVSEAQQALLRLGSHLVELAQGLPVLVGLGRAREQRVALGELSRAYKGRTMATLRVAFLSSLALELISTISVAVVAVFIGVRLVYGEMTLEAGLLALILAPECFQPLRDLGSAHHASEDGTEALRRTRERLAVPHGARLLSAAERPGREPGRDGGGPQQLSVERLSVRYDGAPHDAAGPLTFTAPAGRVTVLAGPSGSGKTTILAAIAGLVRDGAGAAVSGTVQGSDPSGIAWVPQHPQFTQRTVAAELALYAGSAVDRDATLTDAILRRLGLAGLADADPSELSPGQQRRVAVGRGLARVADGAALVLLDEPTAHLDGASADLVERAIAALSGRATVLLVSHETRTAALADHVIELAPSAGTASERFRSATPETPAPTRDAPAVTTAPRGAWLRVLVSLIRPDVWKYARAALAGLGSAAAAVALSTLSGWLIVRAAEQPPILYLLTAITGVRFFGIARAVLRYRERLVLHSAVLSTLTVLRDRLWGALSSRGLAARRLLVPGAALESLVGDVEAVRDQLPRVLHPLATAVLVGAGGAVAVGILLPGQLPVLAAALVVSLIAAPAAALAADRRSAVRLQSGRARFLARMGQALAAAGDLAANSRTGAVLAGLRSEDGALTRLERRGAAAEGLAQGIVIAATGIAAVLTLVTAHAAGAPATTVAAVLLLQLALAEPLAAASTAVQQLPALRSALTRVAAEESVGASRAVPGRDAAHTEAVRPNTGRPNAVQPNTARPSTAHPNGAEAAAAQANTARPNAVQPNTARAKTAQPTTAGTALLRPDPRVSAAGPTGVRLRDVGVGWPGGPDVVTGLDLAAGPGDWVIVAGPSGAGKSTVLALLTGFLRPRRGTVEVTGPVAWCPQESHLFDSTVRGNLAIARDRDHAPSDAELEEVLARVGLLAHVQTLPYGLEARIGSRGSFLSGGQRQRLAVARTLLAGAETVLLDEPTAHLDAEAGLELVAALHEALADRTVIMVTHHASELMPGDVLVELGAPRADSAHDAGLSAQLAR</sequence>
<dbReference type="GO" id="GO:0140359">
    <property type="term" value="F:ABC-type transporter activity"/>
    <property type="evidence" value="ECO:0007669"/>
    <property type="project" value="InterPro"/>
</dbReference>
<feature type="domain" description="ABC transporter" evidence="9">
    <location>
        <begin position="982"/>
        <end position="1197"/>
    </location>
</feature>
<dbReference type="SUPFAM" id="SSF90123">
    <property type="entry name" value="ABC transporter transmembrane region"/>
    <property type="match status" value="2"/>
</dbReference>
<dbReference type="GO" id="GO:0042883">
    <property type="term" value="P:cysteine transport"/>
    <property type="evidence" value="ECO:0007669"/>
    <property type="project" value="InterPro"/>
</dbReference>
<dbReference type="GO" id="GO:0034040">
    <property type="term" value="F:ATPase-coupled lipid transmembrane transporter activity"/>
    <property type="evidence" value="ECO:0007669"/>
    <property type="project" value="TreeGrafter"/>
</dbReference>
<evidence type="ECO:0000259" key="10">
    <source>
        <dbReference type="PROSITE" id="PS50929"/>
    </source>
</evidence>
<feature type="domain" description="ABC transmembrane type-1" evidence="10">
    <location>
        <begin position="600"/>
        <end position="877"/>
    </location>
</feature>
<dbReference type="PROSITE" id="PS00211">
    <property type="entry name" value="ABC_TRANSPORTER_1"/>
    <property type="match status" value="2"/>
</dbReference>
<keyword evidence="4" id="KW-0067">ATP-binding</keyword>
<dbReference type="AlphaFoldDB" id="A0AB39L7X0"/>
<dbReference type="PANTHER" id="PTHR24221:SF654">
    <property type="entry name" value="ATP-BINDING CASSETTE SUB-FAMILY B MEMBER 6"/>
    <property type="match status" value="1"/>
</dbReference>
<evidence type="ECO:0000313" key="11">
    <source>
        <dbReference type="EMBL" id="XDP47016.1"/>
    </source>
</evidence>
<feature type="transmembrane region" description="Helical" evidence="8">
    <location>
        <begin position="631"/>
        <end position="651"/>
    </location>
</feature>
<name>A0AB39L7X0_9MICC</name>
<feature type="domain" description="ABC transmembrane type-1" evidence="10">
    <location>
        <begin position="14"/>
        <end position="302"/>
    </location>
</feature>
<protein>
    <submittedName>
        <fullName evidence="11">Thiol reductant ABC exporter subunit CydD</fullName>
    </submittedName>
</protein>
<dbReference type="Gene3D" id="1.20.1560.10">
    <property type="entry name" value="ABC transporter type 1, transmembrane domain"/>
    <property type="match status" value="2"/>
</dbReference>
<dbReference type="CDD" id="cd03228">
    <property type="entry name" value="ABCC_MRP_Like"/>
    <property type="match status" value="1"/>
</dbReference>
<reference evidence="11" key="1">
    <citation type="submission" date="2024-07" db="EMBL/GenBank/DDBJ databases">
        <authorList>
            <person name="fu j."/>
        </authorList>
    </citation>
    <scope>NUCLEOTIDE SEQUENCE</scope>
    <source>
        <strain evidence="11">P10A9</strain>
    </source>
</reference>
<proteinExistence type="predicted"/>